<comment type="subcellular location">
    <subcellularLocation>
        <location evidence="1">Cell membrane</location>
        <topology evidence="1">Multi-pass membrane protein</topology>
    </subcellularLocation>
</comment>
<feature type="transmembrane region" description="Helical" evidence="6">
    <location>
        <begin position="568"/>
        <end position="589"/>
    </location>
</feature>
<proteinExistence type="predicted"/>
<feature type="transmembrane region" description="Helical" evidence="6">
    <location>
        <begin position="37"/>
        <end position="57"/>
    </location>
</feature>
<evidence type="ECO:0000256" key="3">
    <source>
        <dbReference type="ARBA" id="ARBA00022692"/>
    </source>
</evidence>
<feature type="transmembrane region" description="Helical" evidence="6">
    <location>
        <begin position="644"/>
        <end position="663"/>
    </location>
</feature>
<feature type="transmembrane region" description="Helical" evidence="6">
    <location>
        <begin position="694"/>
        <end position="716"/>
    </location>
</feature>
<dbReference type="PANTHER" id="PTHR39087">
    <property type="entry name" value="UPF0104 MEMBRANE PROTEIN MJ1595"/>
    <property type="match status" value="1"/>
</dbReference>
<accession>A0ABP6PVA3</accession>
<reference evidence="8" key="1">
    <citation type="journal article" date="2019" name="Int. J. Syst. Evol. Microbiol.">
        <title>The Global Catalogue of Microorganisms (GCM) 10K type strain sequencing project: providing services to taxonomists for standard genome sequencing and annotation.</title>
        <authorList>
            <consortium name="The Broad Institute Genomics Platform"/>
            <consortium name="The Broad Institute Genome Sequencing Center for Infectious Disease"/>
            <person name="Wu L."/>
            <person name="Ma J."/>
        </authorList>
    </citation>
    <scope>NUCLEOTIDE SEQUENCE [LARGE SCALE GENOMIC DNA]</scope>
    <source>
        <strain evidence="8">JCM 9377</strain>
    </source>
</reference>
<evidence type="ECO:0000256" key="2">
    <source>
        <dbReference type="ARBA" id="ARBA00022475"/>
    </source>
</evidence>
<dbReference type="RefSeq" id="WP_344821032.1">
    <property type="nucleotide sequence ID" value="NZ_BAAAUV010000001.1"/>
</dbReference>
<keyword evidence="5 6" id="KW-0472">Membrane</keyword>
<keyword evidence="8" id="KW-1185">Reference proteome</keyword>
<protein>
    <submittedName>
        <fullName evidence="7">Lysylphosphatidylglycerol synthase domain-containing protein</fullName>
    </submittedName>
</protein>
<evidence type="ECO:0000256" key="6">
    <source>
        <dbReference type="SAM" id="Phobius"/>
    </source>
</evidence>
<feature type="transmembrane region" description="Helical" evidence="6">
    <location>
        <begin position="501"/>
        <end position="520"/>
    </location>
</feature>
<feature type="transmembrane region" description="Helical" evidence="6">
    <location>
        <begin position="111"/>
        <end position="133"/>
    </location>
</feature>
<feature type="transmembrane region" description="Helical" evidence="6">
    <location>
        <begin position="177"/>
        <end position="195"/>
    </location>
</feature>
<dbReference type="NCBIfam" id="TIGR00374">
    <property type="entry name" value="flippase-like domain"/>
    <property type="match status" value="1"/>
</dbReference>
<dbReference type="InterPro" id="IPR022791">
    <property type="entry name" value="L-PG_synthase/AglD"/>
</dbReference>
<comment type="caution">
    <text evidence="7">The sequence shown here is derived from an EMBL/GenBank/DDBJ whole genome shotgun (WGS) entry which is preliminary data.</text>
</comment>
<sequence>MTRTQAESELEPLLALAKGVEVDEPPRPGRIRSQSNLFRALACLAGLVMVLLLPSIASQTTSGIQGDISEGTQNVHFLLSLASQLSTFWVLLVPVIFALDRAFRRDALRVIVGLLAAIIALGLTIALDAWASAAGPGTLTNALGWNNAGTTPLHADLTPVIAFVTAVRLAGRPRWQLVMWGTIALASLAALAAGYTTALGLVATYFIGRIVGYLTLYGIGTPNPRPPGTAVVAALERLGLKPSHALRIDDGTDDHRRYTVEAEGGKLDVTVLDRDQQTSGLLYRIWRGLRLRANQPRRALRSLRRSLEQESLMAYAAGAAQVRTPRLIATSEVGTEAALLAYEHVDGVRLADMPAEAITDTLLVDIWREVDLLHRQRMAHRSLDTTSIMVHGGVPYVVGLARGEIAVSDLLLRLDQAQLLTSLALRVGQERAVRTAAEVIGSQTLGAILPLLQKVALSRDTRTELRQQKDLLSNLREEILRFTPEVEIQAVRLERFRPRTIVSIVGLTIGTYFLLSQLSNVNLTQIITSAKWGWAIVALIAACVTYVAAAMMLIGFVPERLSWWRTILAQLAASFVKLVAPAAVTGVAINTRFLQRAGVRPGSAVASVGASQLTGMVIHIGLLIVFGFLTGSQSTTTEFAPSKTIVIVLLAGAAVAGALATIGRVRRLVAVRLKDMFSGVVPRLLDVLQDPRKVATGIGGTLLLTVAFVVCLDASIRAFGGSLSWTAVAVVFLTGNALGSAAPTPGGLGAVEGALTLGLTLAGLPAEQATSAVLLFRLLTFWLPVLPGWAAFTHLQRREAL</sequence>
<evidence type="ECO:0000313" key="8">
    <source>
        <dbReference type="Proteomes" id="UP001501237"/>
    </source>
</evidence>
<organism evidence="7 8">
    <name type="scientific">Actinocorallia longicatena</name>
    <dbReference type="NCBI Taxonomy" id="111803"/>
    <lineage>
        <taxon>Bacteria</taxon>
        <taxon>Bacillati</taxon>
        <taxon>Actinomycetota</taxon>
        <taxon>Actinomycetes</taxon>
        <taxon>Streptosporangiales</taxon>
        <taxon>Thermomonosporaceae</taxon>
        <taxon>Actinocorallia</taxon>
    </lineage>
</organism>
<feature type="transmembrane region" description="Helical" evidence="6">
    <location>
        <begin position="77"/>
        <end position="99"/>
    </location>
</feature>
<dbReference type="Proteomes" id="UP001501237">
    <property type="component" value="Unassembled WGS sequence"/>
</dbReference>
<keyword evidence="4 6" id="KW-1133">Transmembrane helix</keyword>
<evidence type="ECO:0000313" key="7">
    <source>
        <dbReference type="EMBL" id="GAA3191902.1"/>
    </source>
</evidence>
<gene>
    <name evidence="7" type="ORF">GCM10010468_00460</name>
</gene>
<evidence type="ECO:0000256" key="1">
    <source>
        <dbReference type="ARBA" id="ARBA00004651"/>
    </source>
</evidence>
<feature type="transmembrane region" description="Helical" evidence="6">
    <location>
        <begin position="532"/>
        <end position="556"/>
    </location>
</feature>
<keyword evidence="3 6" id="KW-0812">Transmembrane</keyword>
<feature type="transmembrane region" description="Helical" evidence="6">
    <location>
        <begin position="153"/>
        <end position="170"/>
    </location>
</feature>
<evidence type="ECO:0000256" key="5">
    <source>
        <dbReference type="ARBA" id="ARBA00023136"/>
    </source>
</evidence>
<dbReference type="Pfam" id="PF03706">
    <property type="entry name" value="LPG_synthase_TM"/>
    <property type="match status" value="1"/>
</dbReference>
<name>A0ABP6PVA3_9ACTN</name>
<dbReference type="EMBL" id="BAAAUV010000001">
    <property type="protein sequence ID" value="GAA3191902.1"/>
    <property type="molecule type" value="Genomic_DNA"/>
</dbReference>
<feature type="transmembrane region" description="Helical" evidence="6">
    <location>
        <begin position="774"/>
        <end position="792"/>
    </location>
</feature>
<evidence type="ECO:0000256" key="4">
    <source>
        <dbReference type="ARBA" id="ARBA00022989"/>
    </source>
</evidence>
<feature type="transmembrane region" description="Helical" evidence="6">
    <location>
        <begin position="609"/>
        <end position="632"/>
    </location>
</feature>
<dbReference type="PANTHER" id="PTHR39087:SF2">
    <property type="entry name" value="UPF0104 MEMBRANE PROTEIN MJ1595"/>
    <property type="match status" value="1"/>
</dbReference>
<keyword evidence="2" id="KW-1003">Cell membrane</keyword>